<evidence type="ECO:0000313" key="2">
    <source>
        <dbReference type="Proteomes" id="UP001199296"/>
    </source>
</evidence>
<dbReference type="AlphaFoldDB" id="A0AAW4X213"/>
<keyword evidence="2" id="KW-1185">Reference proteome</keyword>
<comment type="caution">
    <text evidence="1">The sequence shown here is derived from an EMBL/GenBank/DDBJ whole genome shotgun (WGS) entry which is preliminary data.</text>
</comment>
<sequence>MKIKNYVEWFRNLEEGKKEYSLNYLLGKEKTHRDLSHEEGSKLYHLQAGTKNLIDQGYSKSEVLNKLVSYGLNDEIAEIIYGNAVEHRSMLANAQLINNIDSQLFSDFVAFIIDDYLMPGYYNYMNPDSFSDLDKFKTVEHAERIMIVVRYKALEVLRREIILPELWEELIDHFQLEEPKANIFVNLIDQHLDELEKTFMVRMLLNIERELNKNNEEEVA</sequence>
<dbReference type="Proteomes" id="UP001199296">
    <property type="component" value="Unassembled WGS sequence"/>
</dbReference>
<reference evidence="1 2" key="1">
    <citation type="submission" date="2021-10" db="EMBL/GenBank/DDBJ databases">
        <authorList>
            <person name="Grouzdev D.S."/>
            <person name="Pantiukh K.S."/>
            <person name="Krutkina M.S."/>
        </authorList>
    </citation>
    <scope>NUCLEOTIDE SEQUENCE [LARGE SCALE GENOMIC DNA]</scope>
    <source>
        <strain evidence="1 2">Z-7514</strain>
    </source>
</reference>
<accession>A0AAW4X213</accession>
<dbReference type="RefSeq" id="WP_229346493.1">
    <property type="nucleotide sequence ID" value="NZ_JAJFAT010000017.1"/>
</dbReference>
<organism evidence="1 2">
    <name type="scientific">Halanaerobium polyolivorans</name>
    <dbReference type="NCBI Taxonomy" id="2886943"/>
    <lineage>
        <taxon>Bacteria</taxon>
        <taxon>Bacillati</taxon>
        <taxon>Bacillota</taxon>
        <taxon>Clostridia</taxon>
        <taxon>Halanaerobiales</taxon>
        <taxon>Halanaerobiaceae</taxon>
        <taxon>Halanaerobium</taxon>
    </lineage>
</organism>
<gene>
    <name evidence="1" type="ORF">LJ207_10700</name>
</gene>
<name>A0AAW4X213_9FIRM</name>
<dbReference type="EMBL" id="JAJFAT010000017">
    <property type="protein sequence ID" value="MCC3145793.1"/>
    <property type="molecule type" value="Genomic_DNA"/>
</dbReference>
<proteinExistence type="predicted"/>
<protein>
    <submittedName>
        <fullName evidence="1">Uncharacterized protein</fullName>
    </submittedName>
</protein>
<evidence type="ECO:0000313" key="1">
    <source>
        <dbReference type="EMBL" id="MCC3145793.1"/>
    </source>
</evidence>